<dbReference type="AlphaFoldDB" id="A0A830FBC9"/>
<evidence type="ECO:0000256" key="1">
    <source>
        <dbReference type="ARBA" id="ARBA00023015"/>
    </source>
</evidence>
<dbReference type="InterPro" id="IPR036388">
    <property type="entry name" value="WH-like_DNA-bd_sf"/>
</dbReference>
<dbReference type="InterPro" id="IPR007050">
    <property type="entry name" value="HTH_bacterioopsin"/>
</dbReference>
<dbReference type="InterPro" id="IPR056531">
    <property type="entry name" value="HVO_A0563_N"/>
</dbReference>
<evidence type="ECO:0000256" key="2">
    <source>
        <dbReference type="ARBA" id="ARBA00023163"/>
    </source>
</evidence>
<proteinExistence type="predicted"/>
<evidence type="ECO:0000313" key="5">
    <source>
        <dbReference type="EMBL" id="GGL58206.1"/>
    </source>
</evidence>
<organism evidence="5 6">
    <name type="scientific">Halocalculus aciditolerans</name>
    <dbReference type="NCBI Taxonomy" id="1383812"/>
    <lineage>
        <taxon>Archaea</taxon>
        <taxon>Methanobacteriati</taxon>
        <taxon>Methanobacteriota</taxon>
        <taxon>Stenosarchaea group</taxon>
        <taxon>Halobacteria</taxon>
        <taxon>Halobacteriales</taxon>
        <taxon>Halobacteriaceae</taxon>
        <taxon>Halocalculus</taxon>
    </lineage>
</organism>
<keyword evidence="6" id="KW-1185">Reference proteome</keyword>
<dbReference type="Pfam" id="PF04967">
    <property type="entry name" value="HTH_10"/>
    <property type="match status" value="1"/>
</dbReference>
<dbReference type="PANTHER" id="PTHR34236">
    <property type="entry name" value="DIMETHYL SULFOXIDE REDUCTASE TRANSCRIPTIONAL ACTIVATOR"/>
    <property type="match status" value="1"/>
</dbReference>
<protein>
    <submittedName>
        <fullName evidence="5">Helix-turn-helix domain-containing protein</fullName>
    </submittedName>
</protein>
<reference evidence="5" key="2">
    <citation type="submission" date="2020-09" db="EMBL/GenBank/DDBJ databases">
        <authorList>
            <person name="Sun Q."/>
            <person name="Ohkuma M."/>
        </authorList>
    </citation>
    <scope>NUCLEOTIDE SEQUENCE</scope>
    <source>
        <strain evidence="5">JCM 19596</strain>
    </source>
</reference>
<feature type="domain" description="HTH bat-type" evidence="3">
    <location>
        <begin position="159"/>
        <end position="210"/>
    </location>
</feature>
<dbReference type="EMBL" id="BMPG01000002">
    <property type="protein sequence ID" value="GGL58206.1"/>
    <property type="molecule type" value="Genomic_DNA"/>
</dbReference>
<name>A0A830FBC9_9EURY</name>
<dbReference type="Proteomes" id="UP000607197">
    <property type="component" value="Unassembled WGS sequence"/>
</dbReference>
<reference evidence="5" key="1">
    <citation type="journal article" date="2014" name="Int. J. Syst. Evol. Microbiol.">
        <title>Complete genome sequence of Corynebacterium casei LMG S-19264T (=DSM 44701T), isolated from a smear-ripened cheese.</title>
        <authorList>
            <consortium name="US DOE Joint Genome Institute (JGI-PGF)"/>
            <person name="Walter F."/>
            <person name="Albersmeier A."/>
            <person name="Kalinowski J."/>
            <person name="Ruckert C."/>
        </authorList>
    </citation>
    <scope>NUCLEOTIDE SEQUENCE</scope>
    <source>
        <strain evidence="5">JCM 19596</strain>
    </source>
</reference>
<comment type="caution">
    <text evidence="5">The sequence shown here is derived from an EMBL/GenBank/DDBJ whole genome shotgun (WGS) entry which is preliminary data.</text>
</comment>
<accession>A0A830FBC9</accession>
<evidence type="ECO:0000313" key="6">
    <source>
        <dbReference type="Proteomes" id="UP000607197"/>
    </source>
</evidence>
<gene>
    <name evidence="5" type="ORF">GCM10009039_15510</name>
</gene>
<sequence>MRRVVSGVFEATFRVAGDSPYAAATAGTDATITLWCTDHRDLLRVGAGADSLAVDAVRDAVGVAAETTSEGDRLLVTETCLRDTIAGVEAPIADAGCVVVPPITYAGGARVVHVLALDAGDLADAYRALGERFDVDVLEKRERAPSLASRSPVPPDVSLTPRQRAVFTAAYDGGYYEQPRRTTVAEIADGIGIDRRTAGEHLRKAEAKLVDAAVAAGFA</sequence>
<dbReference type="Gene3D" id="1.10.10.10">
    <property type="entry name" value="Winged helix-like DNA-binding domain superfamily/Winged helix DNA-binding domain"/>
    <property type="match status" value="1"/>
</dbReference>
<keyword evidence="1" id="KW-0805">Transcription regulation</keyword>
<dbReference type="PANTHER" id="PTHR34236:SF1">
    <property type="entry name" value="DIMETHYL SULFOXIDE REDUCTASE TRANSCRIPTIONAL ACTIVATOR"/>
    <property type="match status" value="1"/>
</dbReference>
<feature type="domain" description="HVO-A0563 N-terminal" evidence="4">
    <location>
        <begin position="10"/>
        <end position="142"/>
    </location>
</feature>
<keyword evidence="2" id="KW-0804">Transcription</keyword>
<dbReference type="Pfam" id="PF24280">
    <property type="entry name" value="HVO_A0563_N"/>
    <property type="match status" value="1"/>
</dbReference>
<evidence type="ECO:0000259" key="4">
    <source>
        <dbReference type="Pfam" id="PF24280"/>
    </source>
</evidence>
<evidence type="ECO:0000259" key="3">
    <source>
        <dbReference type="Pfam" id="PF04967"/>
    </source>
</evidence>